<accession>A0A6I4YHP4</accession>
<comment type="caution">
    <text evidence="3">The sequence shown here is derived from an EMBL/GenBank/DDBJ whole genome shotgun (WGS) entry which is preliminary data.</text>
</comment>
<feature type="transmembrane region" description="Helical" evidence="2">
    <location>
        <begin position="92"/>
        <end position="111"/>
    </location>
</feature>
<feature type="transmembrane region" description="Helical" evidence="2">
    <location>
        <begin position="54"/>
        <end position="71"/>
    </location>
</feature>
<sequence>MTRVLKRMESAGLLVDAQLRWLFALALLSCGYAFAQEGLPDVGADPLGWLRTMASNPFALGAVVFGLVEAWKQDAAKREPPLDWKPWRWRTLAFVIGLGGSVVARLAVSALPGGVAFTAADLPVTLVNGLLAGLVSIAGWNSLRTLTKWIFPDRAAADTQTGSAAAAAQTAGTREGDPAAPPAAAFQEAEAARAMRAMGVPAQRGMDAVVALGMMGGSPTPFLGPVQALAPAVLATLRQILAELLPEQLTAAQAAELAIRLAPVIADLADGSPYLSAEHRGRLLDAARDVLDGAA</sequence>
<dbReference type="EMBL" id="WVHK01000040">
    <property type="protein sequence ID" value="MXV20308.1"/>
    <property type="molecule type" value="Genomic_DNA"/>
</dbReference>
<protein>
    <submittedName>
        <fullName evidence="3">Uncharacterized protein</fullName>
    </submittedName>
</protein>
<keyword evidence="2" id="KW-0812">Transmembrane</keyword>
<name>A0A6I4YHP4_9DEIO</name>
<reference evidence="3 4" key="1">
    <citation type="submission" date="2019-11" db="EMBL/GenBank/DDBJ databases">
        <title>Genome sequence of Deinococcus xianganensis Y35, AI-2 producing algicidal bacterium, isolated from lake water.</title>
        <authorList>
            <person name="Li Y."/>
        </authorList>
    </citation>
    <scope>NUCLEOTIDE SEQUENCE [LARGE SCALE GENOMIC DNA]</scope>
    <source>
        <strain evidence="3 4">Y35</strain>
    </source>
</reference>
<dbReference type="AlphaFoldDB" id="A0A6I4YHP4"/>
<evidence type="ECO:0000313" key="4">
    <source>
        <dbReference type="Proteomes" id="UP000430519"/>
    </source>
</evidence>
<feature type="transmembrane region" description="Helical" evidence="2">
    <location>
        <begin position="123"/>
        <end position="143"/>
    </location>
</feature>
<feature type="compositionally biased region" description="Low complexity" evidence="1">
    <location>
        <begin position="161"/>
        <end position="173"/>
    </location>
</feature>
<evidence type="ECO:0000256" key="2">
    <source>
        <dbReference type="SAM" id="Phobius"/>
    </source>
</evidence>
<dbReference type="Proteomes" id="UP000430519">
    <property type="component" value="Unassembled WGS sequence"/>
</dbReference>
<keyword evidence="2" id="KW-0472">Membrane</keyword>
<gene>
    <name evidence="3" type="ORF">GLX28_11745</name>
</gene>
<dbReference type="RefSeq" id="WP_237427317.1">
    <property type="nucleotide sequence ID" value="NZ_WVHK01000040.1"/>
</dbReference>
<evidence type="ECO:0000256" key="1">
    <source>
        <dbReference type="SAM" id="MobiDB-lite"/>
    </source>
</evidence>
<feature type="region of interest" description="Disordered" evidence="1">
    <location>
        <begin position="161"/>
        <end position="181"/>
    </location>
</feature>
<keyword evidence="2" id="KW-1133">Transmembrane helix</keyword>
<organism evidence="3 4">
    <name type="scientific">Deinococcus xianganensis</name>
    <dbReference type="NCBI Taxonomy" id="1507289"/>
    <lineage>
        <taxon>Bacteria</taxon>
        <taxon>Thermotogati</taxon>
        <taxon>Deinococcota</taxon>
        <taxon>Deinococci</taxon>
        <taxon>Deinococcales</taxon>
        <taxon>Deinococcaceae</taxon>
        <taxon>Deinococcus</taxon>
    </lineage>
</organism>
<proteinExistence type="predicted"/>
<keyword evidence="4" id="KW-1185">Reference proteome</keyword>
<evidence type="ECO:0000313" key="3">
    <source>
        <dbReference type="EMBL" id="MXV20308.1"/>
    </source>
</evidence>